<gene>
    <name evidence="2" type="ORF">UU56_C0014G0001</name>
</gene>
<proteinExistence type="predicted"/>
<protein>
    <submittedName>
        <fullName evidence="2">Cell envelope-related transcriptional attenuator</fullName>
    </submittedName>
</protein>
<dbReference type="Gene3D" id="3.30.420.590">
    <property type="match status" value="1"/>
</dbReference>
<organism evidence="2 3">
    <name type="scientific">Candidatus Curtissbacteria bacterium GW2011_GWA2_41_24</name>
    <dbReference type="NCBI Taxonomy" id="1618411"/>
    <lineage>
        <taxon>Bacteria</taxon>
        <taxon>Candidatus Curtissiibacteriota</taxon>
    </lineage>
</organism>
<sequence length="122" mass="13116">MRNLSKGPQKSPNILKILTFTILFAVFTFALIRLVGIDKLVFKGPKAVVQLITDTGLNSNNGRVNVLLLGIGGQGHEGPNLSDTMILASIAEDGHDVVLVSIPRDLWDPSLSTKVNSVYAYG</sequence>
<feature type="non-terminal residue" evidence="2">
    <location>
        <position position="122"/>
    </location>
</feature>
<accession>A0A0G0VVX1</accession>
<evidence type="ECO:0000313" key="2">
    <source>
        <dbReference type="EMBL" id="KKS03802.1"/>
    </source>
</evidence>
<comment type="caution">
    <text evidence="2">The sequence shown here is derived from an EMBL/GenBank/DDBJ whole genome shotgun (WGS) entry which is preliminary data.</text>
</comment>
<feature type="transmembrane region" description="Helical" evidence="1">
    <location>
        <begin position="14"/>
        <end position="36"/>
    </location>
</feature>
<evidence type="ECO:0000313" key="3">
    <source>
        <dbReference type="Proteomes" id="UP000034493"/>
    </source>
</evidence>
<keyword evidence="1" id="KW-0812">Transmembrane</keyword>
<evidence type="ECO:0000256" key="1">
    <source>
        <dbReference type="SAM" id="Phobius"/>
    </source>
</evidence>
<dbReference type="Proteomes" id="UP000034493">
    <property type="component" value="Unassembled WGS sequence"/>
</dbReference>
<dbReference type="EMBL" id="LCBC01000014">
    <property type="protein sequence ID" value="KKS03802.1"/>
    <property type="molecule type" value="Genomic_DNA"/>
</dbReference>
<keyword evidence="1" id="KW-1133">Transmembrane helix</keyword>
<keyword evidence="1" id="KW-0472">Membrane</keyword>
<reference evidence="2 3" key="1">
    <citation type="journal article" date="2015" name="Nature">
        <title>rRNA introns, odd ribosomes, and small enigmatic genomes across a large radiation of phyla.</title>
        <authorList>
            <person name="Brown C.T."/>
            <person name="Hug L.A."/>
            <person name="Thomas B.C."/>
            <person name="Sharon I."/>
            <person name="Castelle C.J."/>
            <person name="Singh A."/>
            <person name="Wilkins M.J."/>
            <person name="Williams K.H."/>
            <person name="Banfield J.F."/>
        </authorList>
    </citation>
    <scope>NUCLEOTIDE SEQUENCE [LARGE SCALE GENOMIC DNA]</scope>
</reference>
<name>A0A0G0VVX1_9BACT</name>
<dbReference type="AlphaFoldDB" id="A0A0G0VVX1"/>